<proteinExistence type="predicted"/>
<reference evidence="1" key="1">
    <citation type="journal article" date="2017" name="Nature">
        <title>The sunflower genome provides insights into oil metabolism, flowering and Asterid evolution.</title>
        <authorList>
            <person name="Badouin H."/>
            <person name="Gouzy J."/>
            <person name="Grassa C.J."/>
            <person name="Murat F."/>
            <person name="Staton S.E."/>
            <person name="Cottret L."/>
            <person name="Lelandais-Briere C."/>
            <person name="Owens G.L."/>
            <person name="Carrere S."/>
            <person name="Mayjonade B."/>
            <person name="Legrand L."/>
            <person name="Gill N."/>
            <person name="Kane N.C."/>
            <person name="Bowers J.E."/>
            <person name="Hubner S."/>
            <person name="Bellec A."/>
            <person name="Berard A."/>
            <person name="Berges H."/>
            <person name="Blanchet N."/>
            <person name="Boniface M.C."/>
            <person name="Brunel D."/>
            <person name="Catrice O."/>
            <person name="Chaidir N."/>
            <person name="Claudel C."/>
            <person name="Donnadieu C."/>
            <person name="Faraut T."/>
            <person name="Fievet G."/>
            <person name="Helmstetter N."/>
            <person name="King M."/>
            <person name="Knapp S.J."/>
            <person name="Lai Z."/>
            <person name="Le Paslier M.C."/>
            <person name="Lippi Y."/>
            <person name="Lorenzon L."/>
            <person name="Mandel J.R."/>
            <person name="Marage G."/>
            <person name="Marchand G."/>
            <person name="Marquand E."/>
            <person name="Bret-Mestries E."/>
            <person name="Morien E."/>
            <person name="Nambeesan S."/>
            <person name="Nguyen T."/>
            <person name="Pegot-Espagnet P."/>
            <person name="Pouilly N."/>
            <person name="Raftis F."/>
            <person name="Sallet E."/>
            <person name="Schiex T."/>
            <person name="Thomas J."/>
            <person name="Vandecasteele C."/>
            <person name="Vares D."/>
            <person name="Vear F."/>
            <person name="Vautrin S."/>
            <person name="Crespi M."/>
            <person name="Mangin B."/>
            <person name="Burke J.M."/>
            <person name="Salse J."/>
            <person name="Munos S."/>
            <person name="Vincourt P."/>
            <person name="Rieseberg L.H."/>
            <person name="Langlade N.B."/>
        </authorList>
    </citation>
    <scope>NUCLEOTIDE SEQUENCE</scope>
    <source>
        <tissue evidence="1">Leaves</tissue>
    </source>
</reference>
<sequence>MGLDSKAGVSRGSKQKMRRFNCTGEDCRKTSGTENETFQHLWTRGFRWMADEETS</sequence>
<evidence type="ECO:0000313" key="2">
    <source>
        <dbReference type="Proteomes" id="UP000215914"/>
    </source>
</evidence>
<dbReference type="EMBL" id="MNCJ02000328">
    <property type="protein sequence ID" value="KAF5773599.1"/>
    <property type="molecule type" value="Genomic_DNA"/>
</dbReference>
<dbReference type="Proteomes" id="UP000215914">
    <property type="component" value="Unassembled WGS sequence"/>
</dbReference>
<dbReference type="Gramene" id="mRNA:HanXRQr2_Chr13g0590371">
    <property type="protein sequence ID" value="CDS:HanXRQr2_Chr13g0590371.1"/>
    <property type="gene ID" value="HanXRQr2_Chr13g0590371"/>
</dbReference>
<protein>
    <submittedName>
        <fullName evidence="1">Uncharacterized protein</fullName>
    </submittedName>
</protein>
<gene>
    <name evidence="1" type="ORF">HanXRQr2_Chr13g0590371</name>
</gene>
<dbReference type="AlphaFoldDB" id="A0A9K3EKC2"/>
<comment type="caution">
    <text evidence="1">The sequence shown here is derived from an EMBL/GenBank/DDBJ whole genome shotgun (WGS) entry which is preliminary data.</text>
</comment>
<organism evidence="1 2">
    <name type="scientific">Helianthus annuus</name>
    <name type="common">Common sunflower</name>
    <dbReference type="NCBI Taxonomy" id="4232"/>
    <lineage>
        <taxon>Eukaryota</taxon>
        <taxon>Viridiplantae</taxon>
        <taxon>Streptophyta</taxon>
        <taxon>Embryophyta</taxon>
        <taxon>Tracheophyta</taxon>
        <taxon>Spermatophyta</taxon>
        <taxon>Magnoliopsida</taxon>
        <taxon>eudicotyledons</taxon>
        <taxon>Gunneridae</taxon>
        <taxon>Pentapetalae</taxon>
        <taxon>asterids</taxon>
        <taxon>campanulids</taxon>
        <taxon>Asterales</taxon>
        <taxon>Asteraceae</taxon>
        <taxon>Asteroideae</taxon>
        <taxon>Heliantheae alliance</taxon>
        <taxon>Heliantheae</taxon>
        <taxon>Helianthus</taxon>
    </lineage>
</organism>
<name>A0A9K3EKC2_HELAN</name>
<reference evidence="1" key="2">
    <citation type="submission" date="2020-06" db="EMBL/GenBank/DDBJ databases">
        <title>Helianthus annuus Genome sequencing and assembly Release 2.</title>
        <authorList>
            <person name="Gouzy J."/>
            <person name="Langlade N."/>
            <person name="Munos S."/>
        </authorList>
    </citation>
    <scope>NUCLEOTIDE SEQUENCE</scope>
    <source>
        <tissue evidence="1">Leaves</tissue>
    </source>
</reference>
<evidence type="ECO:0000313" key="1">
    <source>
        <dbReference type="EMBL" id="KAF5773599.1"/>
    </source>
</evidence>
<accession>A0A9K3EKC2</accession>
<keyword evidence="2" id="KW-1185">Reference proteome</keyword>